<dbReference type="InterPro" id="IPR004089">
    <property type="entry name" value="MCPsignal_dom"/>
</dbReference>
<keyword evidence="3" id="KW-0807">Transducer</keyword>
<name>A0A0N7LXY2_9RHOB</name>
<evidence type="ECO:0000256" key="4">
    <source>
        <dbReference type="SAM" id="MobiDB-lite"/>
    </source>
</evidence>
<dbReference type="Gene3D" id="1.10.287.950">
    <property type="entry name" value="Methyl-accepting chemotaxis protein"/>
    <property type="match status" value="1"/>
</dbReference>
<evidence type="ECO:0000256" key="1">
    <source>
        <dbReference type="ARBA" id="ARBA00022500"/>
    </source>
</evidence>
<evidence type="ECO:0000313" key="9">
    <source>
        <dbReference type="Proteomes" id="UP000051887"/>
    </source>
</evidence>
<dbReference type="Proteomes" id="UP000051086">
    <property type="component" value="Unassembled WGS sequence"/>
</dbReference>
<dbReference type="PANTHER" id="PTHR43531:SF11">
    <property type="entry name" value="METHYL-ACCEPTING CHEMOTAXIS PROTEIN 3"/>
    <property type="match status" value="1"/>
</dbReference>
<organism evidence="7 9">
    <name type="scientific">Thalassovita autumnalis</name>
    <dbReference type="NCBI Taxonomy" id="2072972"/>
    <lineage>
        <taxon>Bacteria</taxon>
        <taxon>Pseudomonadati</taxon>
        <taxon>Pseudomonadota</taxon>
        <taxon>Alphaproteobacteria</taxon>
        <taxon>Rhodobacterales</taxon>
        <taxon>Roseobacteraceae</taxon>
        <taxon>Thalassovita</taxon>
    </lineage>
</organism>
<keyword evidence="1" id="KW-0145">Chemotaxis</keyword>
<sequence length="542" mass="58643">MVCDDQLVIRYANTVAFEMFQSLEADIQSDLPHFSASDIIGKKIDVFHKNPSYQHKLIAAMSETHLGKFKIGNTHLSFHASPNFKEDGTLDAIVVEWQDRTAELQAKEDLDAFLADVKSMGDAHERGETGTFIASANYPEGLAEVSKAVNAMVRGHMHLQNQMVEAVEAYACGNFNHKLEQFPGEKAYINQSFDMVRDSFHGLTNEIRKASESIVNGDLAITIETKKFQGEYREVLETFDRAFGDLSNMIGELNTQIQEISKSSEMVSSSSSTLSMGAERTSQAIDEISSSFDETESMVRATSDAANQAHEVANSASQTATEGSETMANLLSAMDGIDAKARSIASINKVIDEIAFQTNLLALNAAVEAARAGQYGRGFAVVAQEVRNLAGRSAKAAQETTSLIEDSTQAIQDGVKIANDMDTAFRSLSDAFDDVQSLVNEINVATREQQSAVSHISNSVGEIATTAATTDTESSSLAAGAEELSSSTSMMRAQLGRFKLRDTGSPMAAAMADFDLSSLSPEMAAQVQKMLEDENLTKYAAE</sequence>
<evidence type="ECO:0000313" key="8">
    <source>
        <dbReference type="Proteomes" id="UP000051086"/>
    </source>
</evidence>
<keyword evidence="8" id="KW-1185">Reference proteome</keyword>
<evidence type="ECO:0000313" key="7">
    <source>
        <dbReference type="EMBL" id="CUH73188.1"/>
    </source>
</evidence>
<dbReference type="InterPro" id="IPR041395">
    <property type="entry name" value="McpB_HAMP_3rd"/>
</dbReference>
<dbReference type="InterPro" id="IPR051310">
    <property type="entry name" value="MCP_chemotaxis"/>
</dbReference>
<reference evidence="7 9" key="2">
    <citation type="submission" date="2015-09" db="EMBL/GenBank/DDBJ databases">
        <authorList>
            <consortium name="Swine Surveillance"/>
        </authorList>
    </citation>
    <scope>NUCLEOTIDE SEQUENCE [LARGE SCALE GENOMIC DNA]</scope>
    <source>
        <strain evidence="7 9">5120</strain>
    </source>
</reference>
<evidence type="ECO:0000256" key="3">
    <source>
        <dbReference type="PROSITE-ProRule" id="PRU00284"/>
    </source>
</evidence>
<dbReference type="AlphaFoldDB" id="A0A0N7LXY2"/>
<reference evidence="6 8" key="1">
    <citation type="submission" date="2015-09" db="EMBL/GenBank/DDBJ databases">
        <authorList>
            <person name="Rodrigo-Torres L."/>
            <person name="Arahal D.R."/>
        </authorList>
    </citation>
    <scope>NUCLEOTIDE SEQUENCE [LARGE SCALE GENOMIC DNA]</scope>
    <source>
        <strain evidence="6 8">CECT 5118</strain>
    </source>
</reference>
<dbReference type="PRINTS" id="PR00260">
    <property type="entry name" value="CHEMTRNSDUCR"/>
</dbReference>
<feature type="domain" description="Methyl-accepting transducer" evidence="5">
    <location>
        <begin position="256"/>
        <end position="478"/>
    </location>
</feature>
<dbReference type="Gene3D" id="3.30.450.20">
    <property type="entry name" value="PAS domain"/>
    <property type="match status" value="1"/>
</dbReference>
<dbReference type="GO" id="GO:0006935">
    <property type="term" value="P:chemotaxis"/>
    <property type="evidence" value="ECO:0007669"/>
    <property type="project" value="UniProtKB-KW"/>
</dbReference>
<dbReference type="PANTHER" id="PTHR43531">
    <property type="entry name" value="PROTEIN ICFG"/>
    <property type="match status" value="1"/>
</dbReference>
<dbReference type="Pfam" id="PF00015">
    <property type="entry name" value="MCPsignal"/>
    <property type="match status" value="1"/>
</dbReference>
<evidence type="ECO:0000313" key="6">
    <source>
        <dbReference type="EMBL" id="CUH70089.1"/>
    </source>
</evidence>
<proteinExistence type="inferred from homology"/>
<feature type="region of interest" description="Disordered" evidence="4">
    <location>
        <begin position="467"/>
        <end position="488"/>
    </location>
</feature>
<dbReference type="SMART" id="SM00283">
    <property type="entry name" value="MA"/>
    <property type="match status" value="1"/>
</dbReference>
<dbReference type="GO" id="GO:0004888">
    <property type="term" value="F:transmembrane signaling receptor activity"/>
    <property type="evidence" value="ECO:0007669"/>
    <property type="project" value="InterPro"/>
</dbReference>
<keyword evidence="7" id="KW-0675">Receptor</keyword>
<dbReference type="Proteomes" id="UP000051887">
    <property type="component" value="Unassembled WGS sequence"/>
</dbReference>
<dbReference type="SUPFAM" id="SSF58104">
    <property type="entry name" value="Methyl-accepting chemotaxis protein (MCP) signaling domain"/>
    <property type="match status" value="1"/>
</dbReference>
<dbReference type="InterPro" id="IPR004090">
    <property type="entry name" value="Chemotax_Me-accpt_rcpt"/>
</dbReference>
<accession>A0A0N7LXY2</accession>
<dbReference type="PROSITE" id="PS50111">
    <property type="entry name" value="CHEMOTAXIS_TRANSDUC_2"/>
    <property type="match status" value="1"/>
</dbReference>
<protein>
    <submittedName>
        <fullName evidence="7">Serine chemoreceptor protein</fullName>
    </submittedName>
</protein>
<dbReference type="Pfam" id="PF18575">
    <property type="entry name" value="HAMP_N3"/>
    <property type="match status" value="1"/>
</dbReference>
<dbReference type="GO" id="GO:0005886">
    <property type="term" value="C:plasma membrane"/>
    <property type="evidence" value="ECO:0007669"/>
    <property type="project" value="TreeGrafter"/>
</dbReference>
<gene>
    <name evidence="7" type="primary">tsr_4</name>
    <name evidence="6" type="synonym">tsr_6</name>
    <name evidence="6" type="ORF">TL5118_04064</name>
    <name evidence="7" type="ORF">TL5120_02995</name>
</gene>
<evidence type="ECO:0000256" key="2">
    <source>
        <dbReference type="ARBA" id="ARBA00029447"/>
    </source>
</evidence>
<comment type="similarity">
    <text evidence="2">Belongs to the methyl-accepting chemotaxis (MCP) protein family.</text>
</comment>
<dbReference type="EMBL" id="CYSC01000036">
    <property type="protein sequence ID" value="CUH73188.1"/>
    <property type="molecule type" value="Genomic_DNA"/>
</dbReference>
<dbReference type="EMBL" id="CYSB01000046">
    <property type="protein sequence ID" value="CUH70089.1"/>
    <property type="molecule type" value="Genomic_DNA"/>
</dbReference>
<evidence type="ECO:0000259" key="5">
    <source>
        <dbReference type="PROSITE" id="PS50111"/>
    </source>
</evidence>
<dbReference type="GO" id="GO:0007165">
    <property type="term" value="P:signal transduction"/>
    <property type="evidence" value="ECO:0007669"/>
    <property type="project" value="UniProtKB-KW"/>
</dbReference>